<dbReference type="PANTHER" id="PTHR36832:SF1">
    <property type="entry name" value="SLR1174 PROTEIN"/>
    <property type="match status" value="1"/>
</dbReference>
<dbReference type="Proteomes" id="UP000642748">
    <property type="component" value="Unassembled WGS sequence"/>
</dbReference>
<comment type="caution">
    <text evidence="2">The sequence shown here is derived from an EMBL/GenBank/DDBJ whole genome shotgun (WGS) entry which is preliminary data.</text>
</comment>
<dbReference type="Pfam" id="PF06182">
    <property type="entry name" value="ABC2_membrane_6"/>
    <property type="match status" value="1"/>
</dbReference>
<reference evidence="2" key="1">
    <citation type="submission" date="2021-01" db="EMBL/GenBank/DDBJ databases">
        <title>Whole genome shotgun sequence of Rugosimonospora africana NBRC 104875.</title>
        <authorList>
            <person name="Komaki H."/>
            <person name="Tamura T."/>
        </authorList>
    </citation>
    <scope>NUCLEOTIDE SEQUENCE</scope>
    <source>
        <strain evidence="2">NBRC 104875</strain>
    </source>
</reference>
<keyword evidence="1" id="KW-1133">Transmembrane helix</keyword>
<sequence>MSATRELVAAGGRYAALARLQSRTVLRHRTDCAVGLIALVAQILLSRVVWTAVYGGRDAMDGVPLAMMLTYVALAATQHWLLSPWAFSMIPERVRDGTVGMDLTRPVSFIGQVVAGQTGRTVALLPFAGLALPIGVLLAGTRPPRSAPAALAYLLSLALAYLVSTGLSVVVGLLAFWTMEIHGLFITYRMVSQFLSGALVPLWLMPRPLREVARMLPFPSVTYTPTSIYVGTLRGGALALGLAAQVGWAVLLFLLARLAWAQALRRVVVQGG</sequence>
<feature type="transmembrane region" description="Helical" evidence="1">
    <location>
        <begin position="32"/>
        <end position="53"/>
    </location>
</feature>
<accession>A0A8J3R1S2</accession>
<feature type="transmembrane region" description="Helical" evidence="1">
    <location>
        <begin position="122"/>
        <end position="140"/>
    </location>
</feature>
<proteinExistence type="predicted"/>
<dbReference type="InterPro" id="IPR010390">
    <property type="entry name" value="ABC-2_transporter-like"/>
</dbReference>
<feature type="transmembrane region" description="Helical" evidence="1">
    <location>
        <begin position="237"/>
        <end position="256"/>
    </location>
</feature>
<gene>
    <name evidence="2" type="ORF">Raf01_79620</name>
</gene>
<evidence type="ECO:0000256" key="1">
    <source>
        <dbReference type="SAM" id="Phobius"/>
    </source>
</evidence>
<dbReference type="EMBL" id="BONZ01000085">
    <property type="protein sequence ID" value="GIH19790.1"/>
    <property type="molecule type" value="Genomic_DNA"/>
</dbReference>
<keyword evidence="3" id="KW-1185">Reference proteome</keyword>
<name>A0A8J3R1S2_9ACTN</name>
<evidence type="ECO:0000313" key="3">
    <source>
        <dbReference type="Proteomes" id="UP000642748"/>
    </source>
</evidence>
<organism evidence="2 3">
    <name type="scientific">Rugosimonospora africana</name>
    <dbReference type="NCBI Taxonomy" id="556532"/>
    <lineage>
        <taxon>Bacteria</taxon>
        <taxon>Bacillati</taxon>
        <taxon>Actinomycetota</taxon>
        <taxon>Actinomycetes</taxon>
        <taxon>Micromonosporales</taxon>
        <taxon>Micromonosporaceae</taxon>
        <taxon>Rugosimonospora</taxon>
    </lineage>
</organism>
<evidence type="ECO:0000313" key="2">
    <source>
        <dbReference type="EMBL" id="GIH19790.1"/>
    </source>
</evidence>
<dbReference type="RefSeq" id="WP_203923236.1">
    <property type="nucleotide sequence ID" value="NZ_BONZ01000085.1"/>
</dbReference>
<dbReference type="AlphaFoldDB" id="A0A8J3R1S2"/>
<keyword evidence="1" id="KW-0812">Transmembrane</keyword>
<protein>
    <submittedName>
        <fullName evidence="2">ABC transporter permease</fullName>
    </submittedName>
</protein>
<feature type="transmembrane region" description="Helical" evidence="1">
    <location>
        <begin position="184"/>
        <end position="205"/>
    </location>
</feature>
<feature type="transmembrane region" description="Helical" evidence="1">
    <location>
        <begin position="65"/>
        <end position="87"/>
    </location>
</feature>
<feature type="transmembrane region" description="Helical" evidence="1">
    <location>
        <begin position="152"/>
        <end position="177"/>
    </location>
</feature>
<dbReference type="PANTHER" id="PTHR36832">
    <property type="entry name" value="SLR1174 PROTEIN-RELATED"/>
    <property type="match status" value="1"/>
</dbReference>
<keyword evidence="1" id="KW-0472">Membrane</keyword>